<dbReference type="InterPro" id="IPR011110">
    <property type="entry name" value="Reg_prop"/>
</dbReference>
<evidence type="ECO:0000256" key="7">
    <source>
        <dbReference type="SAM" id="Phobius"/>
    </source>
</evidence>
<dbReference type="PANTHER" id="PTHR43547">
    <property type="entry name" value="TWO-COMPONENT HISTIDINE KINASE"/>
    <property type="match status" value="1"/>
</dbReference>
<dbReference type="EMBL" id="JACXAA010000008">
    <property type="protein sequence ID" value="MBD2755260.1"/>
    <property type="molecule type" value="Genomic_DNA"/>
</dbReference>
<evidence type="ECO:0000256" key="6">
    <source>
        <dbReference type="PROSITE-ProRule" id="PRU00169"/>
    </source>
</evidence>
<feature type="domain" description="Response regulatory" evidence="10">
    <location>
        <begin position="1117"/>
        <end position="1232"/>
    </location>
</feature>
<sequence length="1362" mass="156128">MKTFYEHLRSAMSSRINFIFLLYSIILWSCCLAQTPVFHFFDIQSGLAQNTVLSITQDARGFLWFGTPEGLSRYDSRSFKTYTNDPTNPTSISYNRISSSLSDTHHTLWIGTFKGLNKYKPESDSFQRYFHDPENKKSLSNDRIFCLYEDRKGTKWIGTDNGLNRLVNDNLNKFERYLYSEIKPTAPNQAMIRINGICEDQQGNLWLATNTGLIRMTFTKTGIGYKTFTHQANKSNSLIENSVSAVICDQHNKLWIGTKSGKIDSYDPVNESFIHWPNLTPGLSTYNEINCMQLDKQGRIWIGTLQGAIRLNPISMEVTEYQNDPRNSQSLSDNSIFVIFEDNQQSIWLGTYISGVNVLYPTFTPFKTIEQSKPARGITHRAVSSIREDQRQNFWININSTSLDYVNLQTGLLANYRVDNRFRRYLPSKLIKTVFVDKSGYTWVGTQRGDLSRISPNHRQWMLYPTNHQDSASGNENTMRAILEDSQQRFWVTFGREIDLFDQEKGSLRRYHRFTNQVALSDILLEDSHKNIWIGGKGGMCLLKDKSTRFCWIPFTINVRAGDAPEWVNCMHEDRYGRLWLGTSYGGLKLYDAKKNTFVDYNFTSDLSRTRITSIESDAANSLWLGTYRGLIRFNVGTKRSQQYTRSDGLAGSEIMPNASYRATNGELYFGTNKGLVYFNPADIKLNQYPPPVVFTGLEVANKAVSINDKTHLLNLDISQTDQIRFSYQQNFFTLTFAVLNYIKPEKNQYAYKLEGLDQEWHSIKAPSITYNNLPYGTYTLLVNGANNDGIWNPNPTKLSLVILPPWWKSWWAYSLYGILAVVVLSVILRYYWLRGRIKQEHLLNQAKLDFFTNISHEIRTNLTLITGPIDRLLSLEKDNPELQKHLTYAKSNSDRLLTLVTELLDFRKAESNELQLYVSQNKVTSFLKNSITSFQHLAEKRNVNLIFSAKPEHLVLWFDPNQLAKVIYNLLSNAFKFMSDGGTIEISVKETEHWVAITVSDTGRGVSEETIKKLFTNYFQGYNQGETNTGYGIGLALSRRIAELHGGTLTVESQEARNGNNGFTCFTLALRKGHHHFTREQLVDSIPLLPTAEFSSEVSVKTQEAIERAESGQHHTILLVDDNDELRSFIRDVLINTYHIIEAINGQVGWEAACQHIPDLVISDIMMADMDGLALLRKLKTDVRTNHIPVVLLTAKAAVAHQIEGLETGADSYLIKPLNLPLLELCLRNHFTAREIMRQKYSRLITLEPQHLTINTVQEEFIVKLVQIIEENLFEKGFVAEKLAAQVNMSKPVLYKKLKAITDMSVNDFIKSIRMKKAAKLLQQSNLNINEVAMAVGFDDRRYFSREFKKFFGLYPSEYMK</sequence>
<evidence type="ECO:0000259" key="10">
    <source>
        <dbReference type="PROSITE" id="PS50110"/>
    </source>
</evidence>
<feature type="domain" description="HTH araC/xylS-type" evidence="8">
    <location>
        <begin position="1264"/>
        <end position="1362"/>
    </location>
</feature>
<keyword evidence="3 6" id="KW-0597">Phosphoprotein</keyword>
<dbReference type="CDD" id="cd00082">
    <property type="entry name" value="HisKA"/>
    <property type="match status" value="1"/>
</dbReference>
<evidence type="ECO:0000256" key="1">
    <source>
        <dbReference type="ARBA" id="ARBA00000085"/>
    </source>
</evidence>
<dbReference type="InterPro" id="IPR036890">
    <property type="entry name" value="HATPase_C_sf"/>
</dbReference>
<dbReference type="CDD" id="cd17574">
    <property type="entry name" value="REC_OmpR"/>
    <property type="match status" value="1"/>
</dbReference>
<dbReference type="SMART" id="SM00448">
    <property type="entry name" value="REC"/>
    <property type="match status" value="1"/>
</dbReference>
<feature type="domain" description="Histidine kinase" evidence="9">
    <location>
        <begin position="854"/>
        <end position="1075"/>
    </location>
</feature>
<dbReference type="InterPro" id="IPR005467">
    <property type="entry name" value="His_kinase_dom"/>
</dbReference>
<dbReference type="PROSITE" id="PS01124">
    <property type="entry name" value="HTH_ARAC_FAMILY_2"/>
    <property type="match status" value="1"/>
</dbReference>
<dbReference type="InterPro" id="IPR001789">
    <property type="entry name" value="Sig_transdc_resp-reg_receiver"/>
</dbReference>
<dbReference type="SUPFAM" id="SSF47384">
    <property type="entry name" value="Homodimeric domain of signal transducing histidine kinase"/>
    <property type="match status" value="1"/>
</dbReference>
<dbReference type="Gene3D" id="1.10.10.60">
    <property type="entry name" value="Homeodomain-like"/>
    <property type="match status" value="1"/>
</dbReference>
<proteinExistence type="predicted"/>
<dbReference type="GO" id="GO:0000155">
    <property type="term" value="F:phosphorelay sensor kinase activity"/>
    <property type="evidence" value="ECO:0007669"/>
    <property type="project" value="InterPro"/>
</dbReference>
<dbReference type="Pfam" id="PF12833">
    <property type="entry name" value="HTH_18"/>
    <property type="match status" value="1"/>
</dbReference>
<keyword evidence="4" id="KW-0805">Transcription regulation</keyword>
<feature type="transmembrane region" description="Helical" evidence="7">
    <location>
        <begin position="811"/>
        <end position="833"/>
    </location>
</feature>
<feature type="modified residue" description="4-aspartylphosphate" evidence="6">
    <location>
        <position position="1165"/>
    </location>
</feature>
<evidence type="ECO:0000259" key="8">
    <source>
        <dbReference type="PROSITE" id="PS01124"/>
    </source>
</evidence>
<evidence type="ECO:0000256" key="4">
    <source>
        <dbReference type="ARBA" id="ARBA00023015"/>
    </source>
</evidence>
<dbReference type="Gene3D" id="2.130.10.10">
    <property type="entry name" value="YVTN repeat-like/Quinoprotein amine dehydrogenase"/>
    <property type="match status" value="3"/>
</dbReference>
<keyword evidence="7" id="KW-0472">Membrane</keyword>
<dbReference type="Pfam" id="PF07495">
    <property type="entry name" value="Y_Y_Y"/>
    <property type="match status" value="1"/>
</dbReference>
<evidence type="ECO:0000313" key="12">
    <source>
        <dbReference type="Proteomes" id="UP000653797"/>
    </source>
</evidence>
<dbReference type="SMART" id="SM00387">
    <property type="entry name" value="HATPase_c"/>
    <property type="match status" value="1"/>
</dbReference>
<dbReference type="SUPFAM" id="SSF52172">
    <property type="entry name" value="CheY-like"/>
    <property type="match status" value="1"/>
</dbReference>
<dbReference type="FunFam" id="2.60.40.10:FF:000791">
    <property type="entry name" value="Two-component system sensor histidine kinase/response regulator"/>
    <property type="match status" value="1"/>
</dbReference>
<reference evidence="11" key="1">
    <citation type="submission" date="2020-09" db="EMBL/GenBank/DDBJ databases">
        <authorList>
            <person name="Kim M.K."/>
        </authorList>
    </citation>
    <scope>NUCLEOTIDE SEQUENCE</scope>
    <source>
        <strain evidence="11">BT704</strain>
    </source>
</reference>
<dbReference type="Pfam" id="PF02518">
    <property type="entry name" value="HATPase_c"/>
    <property type="match status" value="1"/>
</dbReference>
<dbReference type="InterPro" id="IPR018060">
    <property type="entry name" value="HTH_AraC"/>
</dbReference>
<dbReference type="Gene3D" id="2.60.40.10">
    <property type="entry name" value="Immunoglobulins"/>
    <property type="match status" value="1"/>
</dbReference>
<name>A0A927GF43_9BACT</name>
<evidence type="ECO:0000256" key="5">
    <source>
        <dbReference type="ARBA" id="ARBA00023163"/>
    </source>
</evidence>
<dbReference type="SMART" id="SM00342">
    <property type="entry name" value="HTH_ARAC"/>
    <property type="match status" value="1"/>
</dbReference>
<dbReference type="SUPFAM" id="SSF63829">
    <property type="entry name" value="Calcium-dependent phosphotriesterase"/>
    <property type="match status" value="3"/>
</dbReference>
<evidence type="ECO:0000256" key="3">
    <source>
        <dbReference type="ARBA" id="ARBA00022553"/>
    </source>
</evidence>
<evidence type="ECO:0000256" key="2">
    <source>
        <dbReference type="ARBA" id="ARBA00012438"/>
    </source>
</evidence>
<dbReference type="InterPro" id="IPR004358">
    <property type="entry name" value="Sig_transdc_His_kin-like_C"/>
</dbReference>
<dbReference type="Pfam" id="PF00072">
    <property type="entry name" value="Response_reg"/>
    <property type="match status" value="1"/>
</dbReference>
<dbReference type="PROSITE" id="PS50110">
    <property type="entry name" value="RESPONSE_REGULATORY"/>
    <property type="match status" value="1"/>
</dbReference>
<dbReference type="Gene3D" id="1.10.287.130">
    <property type="match status" value="1"/>
</dbReference>
<keyword evidence="12" id="KW-1185">Reference proteome</keyword>
<dbReference type="Gene3D" id="3.30.565.10">
    <property type="entry name" value="Histidine kinase-like ATPase, C-terminal domain"/>
    <property type="match status" value="1"/>
</dbReference>
<keyword evidence="5" id="KW-0804">Transcription</keyword>
<dbReference type="InterPro" id="IPR003594">
    <property type="entry name" value="HATPase_dom"/>
</dbReference>
<dbReference type="InterPro" id="IPR003661">
    <property type="entry name" value="HisK_dim/P_dom"/>
</dbReference>
<comment type="catalytic activity">
    <reaction evidence="1">
        <text>ATP + protein L-histidine = ADP + protein N-phospho-L-histidine.</text>
        <dbReference type="EC" id="2.7.13.3"/>
    </reaction>
</comment>
<dbReference type="InterPro" id="IPR036097">
    <property type="entry name" value="HisK_dim/P_sf"/>
</dbReference>
<comment type="caution">
    <text evidence="11">The sequence shown here is derived from an EMBL/GenBank/DDBJ whole genome shotgun (WGS) entry which is preliminary data.</text>
</comment>
<evidence type="ECO:0000259" key="9">
    <source>
        <dbReference type="PROSITE" id="PS50109"/>
    </source>
</evidence>
<dbReference type="InterPro" id="IPR009057">
    <property type="entry name" value="Homeodomain-like_sf"/>
</dbReference>
<dbReference type="EC" id="2.7.13.3" evidence="2"/>
<keyword evidence="7" id="KW-1133">Transmembrane helix</keyword>
<dbReference type="RefSeq" id="WP_191040891.1">
    <property type="nucleotide sequence ID" value="NZ_JACXAA010000008.1"/>
</dbReference>
<organism evidence="11 12">
    <name type="scientific">Spirosoma validum</name>
    <dbReference type="NCBI Taxonomy" id="2771355"/>
    <lineage>
        <taxon>Bacteria</taxon>
        <taxon>Pseudomonadati</taxon>
        <taxon>Bacteroidota</taxon>
        <taxon>Cytophagia</taxon>
        <taxon>Cytophagales</taxon>
        <taxon>Cytophagaceae</taxon>
        <taxon>Spirosoma</taxon>
    </lineage>
</organism>
<dbReference type="SUPFAM" id="SSF46689">
    <property type="entry name" value="Homeodomain-like"/>
    <property type="match status" value="1"/>
</dbReference>
<dbReference type="SMART" id="SM00388">
    <property type="entry name" value="HisKA"/>
    <property type="match status" value="1"/>
</dbReference>
<dbReference type="Pfam" id="PF00512">
    <property type="entry name" value="HisKA"/>
    <property type="match status" value="1"/>
</dbReference>
<dbReference type="InterPro" id="IPR013783">
    <property type="entry name" value="Ig-like_fold"/>
</dbReference>
<keyword evidence="7" id="KW-0812">Transmembrane</keyword>
<dbReference type="InterPro" id="IPR011006">
    <property type="entry name" value="CheY-like_superfamily"/>
</dbReference>
<dbReference type="Gene3D" id="3.40.50.2300">
    <property type="match status" value="1"/>
</dbReference>
<dbReference type="Proteomes" id="UP000653797">
    <property type="component" value="Unassembled WGS sequence"/>
</dbReference>
<dbReference type="FunFam" id="1.10.287.130:FF:000045">
    <property type="entry name" value="Two-component system sensor histidine kinase/response regulator"/>
    <property type="match status" value="1"/>
</dbReference>
<dbReference type="InterPro" id="IPR011123">
    <property type="entry name" value="Y_Y_Y"/>
</dbReference>
<dbReference type="SUPFAM" id="SSF55874">
    <property type="entry name" value="ATPase domain of HSP90 chaperone/DNA topoisomerase II/histidine kinase"/>
    <property type="match status" value="1"/>
</dbReference>
<protein>
    <recommendedName>
        <fullName evidence="2">histidine kinase</fullName>
        <ecNumber evidence="2">2.7.13.3</ecNumber>
    </recommendedName>
</protein>
<dbReference type="InterPro" id="IPR015943">
    <property type="entry name" value="WD40/YVTN_repeat-like_dom_sf"/>
</dbReference>
<dbReference type="PRINTS" id="PR00344">
    <property type="entry name" value="BCTRLSENSOR"/>
</dbReference>
<gene>
    <name evidence="11" type="ORF">IC230_20330</name>
</gene>
<dbReference type="GO" id="GO:0003700">
    <property type="term" value="F:DNA-binding transcription factor activity"/>
    <property type="evidence" value="ECO:0007669"/>
    <property type="project" value="InterPro"/>
</dbReference>
<dbReference type="PROSITE" id="PS50109">
    <property type="entry name" value="HIS_KIN"/>
    <property type="match status" value="1"/>
</dbReference>
<dbReference type="PANTHER" id="PTHR43547:SF2">
    <property type="entry name" value="HYBRID SIGNAL TRANSDUCTION HISTIDINE KINASE C"/>
    <property type="match status" value="1"/>
</dbReference>
<dbReference type="GO" id="GO:0043565">
    <property type="term" value="F:sequence-specific DNA binding"/>
    <property type="evidence" value="ECO:0007669"/>
    <property type="project" value="InterPro"/>
</dbReference>
<accession>A0A927GF43</accession>
<evidence type="ECO:0000313" key="11">
    <source>
        <dbReference type="EMBL" id="MBD2755260.1"/>
    </source>
</evidence>
<dbReference type="Pfam" id="PF07494">
    <property type="entry name" value="Reg_prop"/>
    <property type="match status" value="6"/>
</dbReference>